<evidence type="ECO:0000259" key="7">
    <source>
        <dbReference type="Pfam" id="PF25967"/>
    </source>
</evidence>
<gene>
    <name evidence="8" type="ORF">HNR39_003120</name>
</gene>
<evidence type="ECO:0000313" key="8">
    <source>
        <dbReference type="EMBL" id="MBB5201271.1"/>
    </source>
</evidence>
<dbReference type="InterPro" id="IPR058625">
    <property type="entry name" value="MdtA-like_BSH"/>
</dbReference>
<dbReference type="GO" id="GO:0022857">
    <property type="term" value="F:transmembrane transporter activity"/>
    <property type="evidence" value="ECO:0007669"/>
    <property type="project" value="InterPro"/>
</dbReference>
<feature type="signal peptide" evidence="3">
    <location>
        <begin position="1"/>
        <end position="24"/>
    </location>
</feature>
<feature type="domain" description="Multidrug resistance protein MdtA-like beta-barrel" evidence="6">
    <location>
        <begin position="209"/>
        <end position="299"/>
    </location>
</feature>
<comment type="similarity">
    <text evidence="2">Belongs to the membrane fusion protein (MFP) (TC 8.A.1) family.</text>
</comment>
<dbReference type="Gene3D" id="1.10.287.470">
    <property type="entry name" value="Helix hairpin bin"/>
    <property type="match status" value="1"/>
</dbReference>
<evidence type="ECO:0000259" key="5">
    <source>
        <dbReference type="Pfam" id="PF25917"/>
    </source>
</evidence>
<dbReference type="InterPro" id="IPR058624">
    <property type="entry name" value="MdtA-like_HH"/>
</dbReference>
<dbReference type="RefSeq" id="WP_245182419.1">
    <property type="nucleotide sequence ID" value="NZ_JAAOZT010000012.1"/>
</dbReference>
<dbReference type="FunFam" id="2.40.420.20:FF:000001">
    <property type="entry name" value="Efflux RND transporter periplasmic adaptor subunit"/>
    <property type="match status" value="1"/>
</dbReference>
<evidence type="ECO:0000313" key="9">
    <source>
        <dbReference type="Proteomes" id="UP000571084"/>
    </source>
</evidence>
<sequence>MPFKSICFKLVPLLLAMTVLGACSKTEDSAPAKKMAEVGFVTVAPQRLPISTTLQGRTTAFLTADIRPQITGIIESRLFKEGADVRQGDILYQIDPATYQAAWDGARAALVRVEATLRASQVKAERYVELLKIDAVSQQDNDDVQNALNENKANVEVARAAVKTARINLDFTKIKSPISGRIETSVVTPGTLVVAQQSAALTTVQKIDPIFVDVTQSSTELLRLRKELAAGNIKKSGKDTAVVNITLEDGTAYSLPGRLTFSGISVNTGTGMVTLRAEVPNPEGVLLPGIFVRAAIEEGFNDNAILIPQRAVTRDVTGNATALILNGENEVAQRTLVIAGAVGNQWLIGGGLEVGDRVIVDGLQNVKVGDIARGVDMTKILVNVSADAAGLVAQSGGGIGR</sequence>
<dbReference type="InterPro" id="IPR058627">
    <property type="entry name" value="MdtA-like_C"/>
</dbReference>
<keyword evidence="9" id="KW-1185">Reference proteome</keyword>
<accession>A0A840RXK6</accession>
<evidence type="ECO:0000259" key="4">
    <source>
        <dbReference type="Pfam" id="PF25876"/>
    </source>
</evidence>
<dbReference type="NCBIfam" id="TIGR01730">
    <property type="entry name" value="RND_mfp"/>
    <property type="match status" value="1"/>
</dbReference>
<feature type="chain" id="PRO_5032803811" evidence="3">
    <location>
        <begin position="25"/>
        <end position="401"/>
    </location>
</feature>
<comment type="subcellular location">
    <subcellularLocation>
        <location evidence="1">Cell envelope</location>
    </subcellularLocation>
</comment>
<dbReference type="Gene3D" id="2.40.420.20">
    <property type="match status" value="1"/>
</dbReference>
<dbReference type="Gene3D" id="2.40.50.100">
    <property type="match status" value="1"/>
</dbReference>
<dbReference type="AlphaFoldDB" id="A0A840RXK6"/>
<dbReference type="Pfam" id="PF25876">
    <property type="entry name" value="HH_MFP_RND"/>
    <property type="match status" value="1"/>
</dbReference>
<dbReference type="EMBL" id="JACHHQ010000006">
    <property type="protein sequence ID" value="MBB5201271.1"/>
    <property type="molecule type" value="Genomic_DNA"/>
</dbReference>
<dbReference type="Proteomes" id="UP000571084">
    <property type="component" value="Unassembled WGS sequence"/>
</dbReference>
<proteinExistence type="inferred from homology"/>
<name>A0A840RXK6_9BURK</name>
<dbReference type="SUPFAM" id="SSF111369">
    <property type="entry name" value="HlyD-like secretion proteins"/>
    <property type="match status" value="1"/>
</dbReference>
<dbReference type="GO" id="GO:0046677">
    <property type="term" value="P:response to antibiotic"/>
    <property type="evidence" value="ECO:0007669"/>
    <property type="project" value="TreeGrafter"/>
</dbReference>
<evidence type="ECO:0000259" key="6">
    <source>
        <dbReference type="Pfam" id="PF25944"/>
    </source>
</evidence>
<dbReference type="Pfam" id="PF25967">
    <property type="entry name" value="RND-MFP_C"/>
    <property type="match status" value="1"/>
</dbReference>
<dbReference type="PANTHER" id="PTHR30158:SF3">
    <property type="entry name" value="MULTIDRUG EFFLUX PUMP SUBUNIT ACRA-RELATED"/>
    <property type="match status" value="1"/>
</dbReference>
<protein>
    <submittedName>
        <fullName evidence="8">Membrane fusion protein (Multidrug efflux system)</fullName>
    </submittedName>
</protein>
<comment type="caution">
    <text evidence="8">The sequence shown here is derived from an EMBL/GenBank/DDBJ whole genome shotgun (WGS) entry which is preliminary data.</text>
</comment>
<organism evidence="8 9">
    <name type="scientific">Glaciimonas immobilis</name>
    <dbReference type="NCBI Taxonomy" id="728004"/>
    <lineage>
        <taxon>Bacteria</taxon>
        <taxon>Pseudomonadati</taxon>
        <taxon>Pseudomonadota</taxon>
        <taxon>Betaproteobacteria</taxon>
        <taxon>Burkholderiales</taxon>
        <taxon>Oxalobacteraceae</taxon>
        <taxon>Glaciimonas</taxon>
    </lineage>
</organism>
<dbReference type="GO" id="GO:0005886">
    <property type="term" value="C:plasma membrane"/>
    <property type="evidence" value="ECO:0007669"/>
    <property type="project" value="UniProtKB-SubCell"/>
</dbReference>
<dbReference type="InterPro" id="IPR058626">
    <property type="entry name" value="MdtA-like_b-barrel"/>
</dbReference>
<dbReference type="PROSITE" id="PS51257">
    <property type="entry name" value="PROKAR_LIPOPROTEIN"/>
    <property type="match status" value="1"/>
</dbReference>
<keyword evidence="3" id="KW-0732">Signal</keyword>
<feature type="domain" description="Multidrug resistance protein MdtA-like barrel-sandwich hybrid" evidence="5">
    <location>
        <begin position="63"/>
        <end position="205"/>
    </location>
</feature>
<dbReference type="Pfam" id="PF25944">
    <property type="entry name" value="Beta-barrel_RND"/>
    <property type="match status" value="1"/>
</dbReference>
<feature type="domain" description="Multidrug resistance protein MdtA-like C-terminal permuted SH3" evidence="7">
    <location>
        <begin position="303"/>
        <end position="364"/>
    </location>
</feature>
<dbReference type="PANTHER" id="PTHR30158">
    <property type="entry name" value="ACRA/E-RELATED COMPONENT OF DRUG EFFLUX TRANSPORTER"/>
    <property type="match status" value="1"/>
</dbReference>
<dbReference type="Gene3D" id="2.40.30.170">
    <property type="match status" value="1"/>
</dbReference>
<evidence type="ECO:0000256" key="2">
    <source>
        <dbReference type="ARBA" id="ARBA00009477"/>
    </source>
</evidence>
<reference evidence="8 9" key="1">
    <citation type="submission" date="2020-08" db="EMBL/GenBank/DDBJ databases">
        <title>Genomic Encyclopedia of Type Strains, Phase IV (KMG-IV): sequencing the most valuable type-strain genomes for metagenomic binning, comparative biology and taxonomic classification.</title>
        <authorList>
            <person name="Goeker M."/>
        </authorList>
    </citation>
    <scope>NUCLEOTIDE SEQUENCE [LARGE SCALE GENOMIC DNA]</scope>
    <source>
        <strain evidence="8 9">DSM 23240</strain>
    </source>
</reference>
<feature type="domain" description="Multidrug resistance protein MdtA-like alpha-helical hairpin" evidence="4">
    <location>
        <begin position="105"/>
        <end position="172"/>
    </location>
</feature>
<dbReference type="Pfam" id="PF25917">
    <property type="entry name" value="BSH_RND"/>
    <property type="match status" value="1"/>
</dbReference>
<dbReference type="InterPro" id="IPR006143">
    <property type="entry name" value="RND_pump_MFP"/>
</dbReference>
<evidence type="ECO:0000256" key="3">
    <source>
        <dbReference type="SAM" id="SignalP"/>
    </source>
</evidence>
<evidence type="ECO:0000256" key="1">
    <source>
        <dbReference type="ARBA" id="ARBA00004196"/>
    </source>
</evidence>